<accession>A0A0F9NIT9</accession>
<name>A0A0F9NIT9_9ZZZZ</name>
<comment type="caution">
    <text evidence="1">The sequence shown here is derived from an EMBL/GenBank/DDBJ whole genome shotgun (WGS) entry which is preliminary data.</text>
</comment>
<reference evidence="1" key="1">
    <citation type="journal article" date="2015" name="Nature">
        <title>Complex archaea that bridge the gap between prokaryotes and eukaryotes.</title>
        <authorList>
            <person name="Spang A."/>
            <person name="Saw J.H."/>
            <person name="Jorgensen S.L."/>
            <person name="Zaremba-Niedzwiedzka K."/>
            <person name="Martijn J."/>
            <person name="Lind A.E."/>
            <person name="van Eijk R."/>
            <person name="Schleper C."/>
            <person name="Guy L."/>
            <person name="Ettema T.J."/>
        </authorList>
    </citation>
    <scope>NUCLEOTIDE SEQUENCE</scope>
</reference>
<sequence>MPCTPIKDGILCTGNRPFSIKHKGKIFSFEWTAASGWCPVNSDGSERLSPVPAGAWDKFLDSTVCQAYERTQRIKEKIPMTADSAIYRVSTQVHPTEINIVLAREIERLREERVEFHERIKNLEEELNDAY</sequence>
<evidence type="ECO:0000313" key="1">
    <source>
        <dbReference type="EMBL" id="KKM88750.1"/>
    </source>
</evidence>
<dbReference type="AlphaFoldDB" id="A0A0F9NIT9"/>
<protein>
    <submittedName>
        <fullName evidence="1">Uncharacterized protein</fullName>
    </submittedName>
</protein>
<dbReference type="EMBL" id="LAZR01006919">
    <property type="protein sequence ID" value="KKM88750.1"/>
    <property type="molecule type" value="Genomic_DNA"/>
</dbReference>
<proteinExistence type="predicted"/>
<gene>
    <name evidence="1" type="ORF">LCGC14_1255580</name>
</gene>
<organism evidence="1">
    <name type="scientific">marine sediment metagenome</name>
    <dbReference type="NCBI Taxonomy" id="412755"/>
    <lineage>
        <taxon>unclassified sequences</taxon>
        <taxon>metagenomes</taxon>
        <taxon>ecological metagenomes</taxon>
    </lineage>
</organism>